<sequence length="40" mass="4202">MNKTIIANREDEAIGIAAGMTLSNSNSVVFMQNAGFANSL</sequence>
<evidence type="ECO:0000313" key="1">
    <source>
        <dbReference type="EMBL" id="SVD49908.1"/>
    </source>
</evidence>
<accession>A0A382VVK5</accession>
<dbReference type="EMBL" id="UINC01154552">
    <property type="protein sequence ID" value="SVD49908.1"/>
    <property type="molecule type" value="Genomic_DNA"/>
</dbReference>
<protein>
    <submittedName>
        <fullName evidence="1">Uncharacterized protein</fullName>
    </submittedName>
</protein>
<feature type="non-terminal residue" evidence="1">
    <location>
        <position position="40"/>
    </location>
</feature>
<dbReference type="AlphaFoldDB" id="A0A382VVK5"/>
<organism evidence="1">
    <name type="scientific">marine metagenome</name>
    <dbReference type="NCBI Taxonomy" id="408172"/>
    <lineage>
        <taxon>unclassified sequences</taxon>
        <taxon>metagenomes</taxon>
        <taxon>ecological metagenomes</taxon>
    </lineage>
</organism>
<gene>
    <name evidence="1" type="ORF">METZ01_LOCUS402762</name>
</gene>
<proteinExistence type="predicted"/>
<reference evidence="1" key="1">
    <citation type="submission" date="2018-05" db="EMBL/GenBank/DDBJ databases">
        <authorList>
            <person name="Lanie J.A."/>
            <person name="Ng W.-L."/>
            <person name="Kazmierczak K.M."/>
            <person name="Andrzejewski T.M."/>
            <person name="Davidsen T.M."/>
            <person name="Wayne K.J."/>
            <person name="Tettelin H."/>
            <person name="Glass J.I."/>
            <person name="Rusch D."/>
            <person name="Podicherti R."/>
            <person name="Tsui H.-C.T."/>
            <person name="Winkler M.E."/>
        </authorList>
    </citation>
    <scope>NUCLEOTIDE SEQUENCE</scope>
</reference>
<name>A0A382VVK5_9ZZZZ</name>